<reference evidence="10 11" key="1">
    <citation type="submission" date="2018-09" db="EMBL/GenBank/DDBJ databases">
        <title>Zymobacter palmae IAM14233 (=T109) whole genome analysis.</title>
        <authorList>
            <person name="Yanase H."/>
        </authorList>
    </citation>
    <scope>NUCLEOTIDE SEQUENCE [LARGE SCALE GENOMIC DNA]</scope>
    <source>
        <strain evidence="10 11">IAM14233</strain>
    </source>
</reference>
<gene>
    <name evidence="10" type="ORF">ZBT109_1168</name>
</gene>
<dbReference type="InterPro" id="IPR039421">
    <property type="entry name" value="Type_1_exporter"/>
</dbReference>
<dbReference type="NCBIfam" id="TIGR02868">
    <property type="entry name" value="CydC"/>
    <property type="match status" value="1"/>
</dbReference>
<dbReference type="GO" id="GO:0005524">
    <property type="term" value="F:ATP binding"/>
    <property type="evidence" value="ECO:0007669"/>
    <property type="project" value="UniProtKB-KW"/>
</dbReference>
<keyword evidence="5 7" id="KW-1133">Transmembrane helix</keyword>
<evidence type="ECO:0000313" key="10">
    <source>
        <dbReference type="EMBL" id="BBG29929.1"/>
    </source>
</evidence>
<dbReference type="SUPFAM" id="SSF90123">
    <property type="entry name" value="ABC transporter transmembrane region"/>
    <property type="match status" value="1"/>
</dbReference>
<comment type="subcellular location">
    <subcellularLocation>
        <location evidence="1">Cell membrane</location>
        <topology evidence="1">Multi-pass membrane protein</topology>
    </subcellularLocation>
</comment>
<evidence type="ECO:0000256" key="6">
    <source>
        <dbReference type="ARBA" id="ARBA00023136"/>
    </source>
</evidence>
<dbReference type="GO" id="GO:0045454">
    <property type="term" value="P:cell redox homeostasis"/>
    <property type="evidence" value="ECO:0007669"/>
    <property type="project" value="InterPro"/>
</dbReference>
<dbReference type="GO" id="GO:0016887">
    <property type="term" value="F:ATP hydrolysis activity"/>
    <property type="evidence" value="ECO:0007669"/>
    <property type="project" value="InterPro"/>
</dbReference>
<dbReference type="InterPro" id="IPR017871">
    <property type="entry name" value="ABC_transporter-like_CS"/>
</dbReference>
<proteinExistence type="predicted"/>
<dbReference type="InterPro" id="IPR003439">
    <property type="entry name" value="ABC_transporter-like_ATP-bd"/>
</dbReference>
<dbReference type="PROSITE" id="PS50893">
    <property type="entry name" value="ABC_TRANSPORTER_2"/>
    <property type="match status" value="1"/>
</dbReference>
<dbReference type="Proteomes" id="UP000267342">
    <property type="component" value="Chromosome"/>
</dbReference>
<dbReference type="GO" id="GO:0005886">
    <property type="term" value="C:plasma membrane"/>
    <property type="evidence" value="ECO:0007669"/>
    <property type="project" value="UniProtKB-SubCell"/>
</dbReference>
<dbReference type="Gene3D" id="1.20.1560.10">
    <property type="entry name" value="ABC transporter type 1, transmembrane domain"/>
    <property type="match status" value="1"/>
</dbReference>
<keyword evidence="4 10" id="KW-0067">ATP-binding</keyword>
<evidence type="ECO:0000259" key="9">
    <source>
        <dbReference type="PROSITE" id="PS50929"/>
    </source>
</evidence>
<evidence type="ECO:0000256" key="5">
    <source>
        <dbReference type="ARBA" id="ARBA00022989"/>
    </source>
</evidence>
<evidence type="ECO:0000256" key="7">
    <source>
        <dbReference type="SAM" id="Phobius"/>
    </source>
</evidence>
<evidence type="ECO:0000256" key="4">
    <source>
        <dbReference type="ARBA" id="ARBA00022840"/>
    </source>
</evidence>
<feature type="transmembrane region" description="Helical" evidence="7">
    <location>
        <begin position="149"/>
        <end position="170"/>
    </location>
</feature>
<dbReference type="GO" id="GO:0034775">
    <property type="term" value="P:glutathione transmembrane transport"/>
    <property type="evidence" value="ECO:0007669"/>
    <property type="project" value="InterPro"/>
</dbReference>
<dbReference type="AlphaFoldDB" id="A0A348HE77"/>
<dbReference type="RefSeq" id="WP_051523731.1">
    <property type="nucleotide sequence ID" value="NZ_AP018933.1"/>
</dbReference>
<evidence type="ECO:0000259" key="8">
    <source>
        <dbReference type="PROSITE" id="PS50893"/>
    </source>
</evidence>
<organism evidence="10 11">
    <name type="scientific">Zymobacter palmae</name>
    <dbReference type="NCBI Taxonomy" id="33074"/>
    <lineage>
        <taxon>Bacteria</taxon>
        <taxon>Pseudomonadati</taxon>
        <taxon>Pseudomonadota</taxon>
        <taxon>Gammaproteobacteria</taxon>
        <taxon>Oceanospirillales</taxon>
        <taxon>Halomonadaceae</taxon>
        <taxon>Zymobacter group</taxon>
        <taxon>Zymobacter</taxon>
    </lineage>
</organism>
<feature type="transmembrane region" description="Helical" evidence="7">
    <location>
        <begin position="265"/>
        <end position="284"/>
    </location>
</feature>
<feature type="domain" description="ABC transmembrane type-1" evidence="9">
    <location>
        <begin position="29"/>
        <end position="318"/>
    </location>
</feature>
<dbReference type="SUPFAM" id="SSF52540">
    <property type="entry name" value="P-loop containing nucleoside triphosphate hydrolases"/>
    <property type="match status" value="1"/>
</dbReference>
<keyword evidence="6 7" id="KW-0472">Membrane</keyword>
<sequence>MTSSHGAPLRLRELWPYLAQMKPYWLLLATGFLLNLIALVSSVSLMALSGWFISGAAVAGLLEATRIAFNYAIPSAGVRFFAITRTASRYGERVTTHEGTLKLLSVLRRSTYLRIEPLSPAALQRLGSGELMTRLTADIDTLDNLYLRVLIPSTVAMVAIGLCGAVIGWFALPIGLFAALALLFSGLIGPFLAWRRGHHLSDDWQQRNGQLRRRLLEQLQALPELLLYGRWQSNSRALLDGQRQRDDIELTLARQWGQSQWLSQLLLGLTVTGVLWLAGIWVTQHDLDPTLVALMALTVLGAFEAIAMLPQAWQHLGRIQRAARRIDDLTSTVPDIHFPHADSATPRSHDITIDQLSVAFDDHPVLQHVSLQLPAGTHTALLGPSGGGKTTLLNALVRFIEPDAGQIILGDVPIKALSETTLRHLFSVAPQDVQLFSASLRDNLLLAAPNTSDEQLEDVLRALQLGDWLDSLPAGLDSWPDEGGSSLSGGQLRRFGLARALLVDAPIVLLDEPTEGLEIALQQRVMNEVVTRCQGRTLVVITHHLQSLTLFDRVAIFEQGRIIEQGAPRELKDCPDSRLAGMLRHLTL</sequence>
<dbReference type="GO" id="GO:0015421">
    <property type="term" value="F:ABC-type oligopeptide transporter activity"/>
    <property type="evidence" value="ECO:0007669"/>
    <property type="project" value="TreeGrafter"/>
</dbReference>
<dbReference type="EMBL" id="AP018933">
    <property type="protein sequence ID" value="BBG29929.1"/>
    <property type="molecule type" value="Genomic_DNA"/>
</dbReference>
<dbReference type="PANTHER" id="PTHR43394">
    <property type="entry name" value="ATP-DEPENDENT PERMEASE MDL1, MITOCHONDRIAL"/>
    <property type="match status" value="1"/>
</dbReference>
<dbReference type="CDD" id="cd18585">
    <property type="entry name" value="ABC_6TM_CydC"/>
    <property type="match status" value="1"/>
</dbReference>
<dbReference type="InterPro" id="IPR003593">
    <property type="entry name" value="AAA+_ATPase"/>
</dbReference>
<feature type="domain" description="ABC transporter" evidence="8">
    <location>
        <begin position="351"/>
        <end position="584"/>
    </location>
</feature>
<keyword evidence="11" id="KW-1185">Reference proteome</keyword>
<dbReference type="OrthoDB" id="6336411at2"/>
<keyword evidence="2 7" id="KW-0812">Transmembrane</keyword>
<dbReference type="SMART" id="SM00382">
    <property type="entry name" value="AAA"/>
    <property type="match status" value="1"/>
</dbReference>
<dbReference type="InterPro" id="IPR014223">
    <property type="entry name" value="ABC_CydC/D"/>
</dbReference>
<dbReference type="PROSITE" id="PS50929">
    <property type="entry name" value="ABC_TM1F"/>
    <property type="match status" value="1"/>
</dbReference>
<evidence type="ECO:0000256" key="3">
    <source>
        <dbReference type="ARBA" id="ARBA00022741"/>
    </source>
</evidence>
<feature type="transmembrane region" description="Helical" evidence="7">
    <location>
        <begin position="176"/>
        <end position="194"/>
    </location>
</feature>
<dbReference type="InterPro" id="IPR011527">
    <property type="entry name" value="ABC1_TM_dom"/>
</dbReference>
<dbReference type="InterPro" id="IPR027417">
    <property type="entry name" value="P-loop_NTPase"/>
</dbReference>
<feature type="transmembrane region" description="Helical" evidence="7">
    <location>
        <begin position="24"/>
        <end position="48"/>
    </location>
</feature>
<dbReference type="KEGG" id="zpl:ZBT109_1168"/>
<dbReference type="PANTHER" id="PTHR43394:SF1">
    <property type="entry name" value="ATP-BINDING CASSETTE SUB-FAMILY B MEMBER 10, MITOCHONDRIAL"/>
    <property type="match status" value="1"/>
</dbReference>
<evidence type="ECO:0000256" key="2">
    <source>
        <dbReference type="ARBA" id="ARBA00022692"/>
    </source>
</evidence>
<dbReference type="STRING" id="1123510.GCA_000620025_01441"/>
<protein>
    <submittedName>
        <fullName evidence="10">Cysteine/glutathione ABC transporter membrane/ATP-binding component</fullName>
    </submittedName>
</protein>
<evidence type="ECO:0000256" key="1">
    <source>
        <dbReference type="ARBA" id="ARBA00004651"/>
    </source>
</evidence>
<keyword evidence="3" id="KW-0547">Nucleotide-binding</keyword>
<dbReference type="Pfam" id="PF00005">
    <property type="entry name" value="ABC_tran"/>
    <property type="match status" value="1"/>
</dbReference>
<dbReference type="Pfam" id="PF00664">
    <property type="entry name" value="ABC_membrane"/>
    <property type="match status" value="1"/>
</dbReference>
<dbReference type="PROSITE" id="PS00211">
    <property type="entry name" value="ABC_TRANSPORTER_1"/>
    <property type="match status" value="1"/>
</dbReference>
<feature type="transmembrane region" description="Helical" evidence="7">
    <location>
        <begin position="290"/>
        <end position="309"/>
    </location>
</feature>
<dbReference type="Gene3D" id="3.40.50.300">
    <property type="entry name" value="P-loop containing nucleotide triphosphate hydrolases"/>
    <property type="match status" value="1"/>
</dbReference>
<evidence type="ECO:0000313" key="11">
    <source>
        <dbReference type="Proteomes" id="UP000267342"/>
    </source>
</evidence>
<name>A0A348HE77_9GAMM</name>
<accession>A0A348HE77</accession>
<dbReference type="InterPro" id="IPR036640">
    <property type="entry name" value="ABC1_TM_sf"/>
</dbReference>